<protein>
    <submittedName>
        <fullName evidence="1">Uncharacterized protein</fullName>
    </submittedName>
</protein>
<reference evidence="1" key="1">
    <citation type="journal article" date="2020" name="G3 (Bethesda)">
        <title>High-Quality Assemblies for Three Invasive Social Wasps from the &lt;i&gt;Vespula&lt;/i&gt; Genus.</title>
        <authorList>
            <person name="Harrop T.W.R."/>
            <person name="Guhlin J."/>
            <person name="McLaughlin G.M."/>
            <person name="Permina E."/>
            <person name="Stockwell P."/>
            <person name="Gilligan J."/>
            <person name="Le Lec M.F."/>
            <person name="Gruber M.A.M."/>
            <person name="Quinn O."/>
            <person name="Lovegrove M."/>
            <person name="Duncan E.J."/>
            <person name="Remnant E.J."/>
            <person name="Van Eeckhoven J."/>
            <person name="Graham B."/>
            <person name="Knapp R.A."/>
            <person name="Langford K.W."/>
            <person name="Kronenberg Z."/>
            <person name="Press M.O."/>
            <person name="Eacker S.M."/>
            <person name="Wilson-Rankin E.E."/>
            <person name="Purcell J."/>
            <person name="Lester P.J."/>
            <person name="Dearden P.K."/>
        </authorList>
    </citation>
    <scope>NUCLEOTIDE SEQUENCE</scope>
    <source>
        <strain evidence="1">Volc-1</strain>
    </source>
</reference>
<accession>A0A834PBS2</accession>
<dbReference type="EMBL" id="JACSDY010000002">
    <property type="protein sequence ID" value="KAF7435120.1"/>
    <property type="molecule type" value="Genomic_DNA"/>
</dbReference>
<keyword evidence="2" id="KW-1185">Reference proteome</keyword>
<proteinExistence type="predicted"/>
<sequence length="179" mass="20276">MISGNRLRTTPYGNRQNVTGMRVEFVELKNEAHPYGVTALSLGARVSARFHAVRNGFRDLGSACNSIGNSRCLIPFAVYFSLTSGDPVIIASNFFRFSFDTLQHEVIERSSEPTTTSSKQDFRTPFRENSVIDRFDDSFKAKGFNQNDRTIVTTSDLYVGNNIVNKLIFITEKNIWRDM</sequence>
<gene>
    <name evidence="1" type="ORF">H0235_003311</name>
</gene>
<evidence type="ECO:0000313" key="2">
    <source>
        <dbReference type="Proteomes" id="UP000600918"/>
    </source>
</evidence>
<dbReference type="Proteomes" id="UP000600918">
    <property type="component" value="Unassembled WGS sequence"/>
</dbReference>
<evidence type="ECO:0000313" key="1">
    <source>
        <dbReference type="EMBL" id="KAF7435120.1"/>
    </source>
</evidence>
<comment type="caution">
    <text evidence="1">The sequence shown here is derived from an EMBL/GenBank/DDBJ whole genome shotgun (WGS) entry which is preliminary data.</text>
</comment>
<organism evidence="1 2">
    <name type="scientific">Vespula pensylvanica</name>
    <name type="common">Western yellow jacket</name>
    <name type="synonym">Wasp</name>
    <dbReference type="NCBI Taxonomy" id="30213"/>
    <lineage>
        <taxon>Eukaryota</taxon>
        <taxon>Metazoa</taxon>
        <taxon>Ecdysozoa</taxon>
        <taxon>Arthropoda</taxon>
        <taxon>Hexapoda</taxon>
        <taxon>Insecta</taxon>
        <taxon>Pterygota</taxon>
        <taxon>Neoptera</taxon>
        <taxon>Endopterygota</taxon>
        <taxon>Hymenoptera</taxon>
        <taxon>Apocrita</taxon>
        <taxon>Aculeata</taxon>
        <taxon>Vespoidea</taxon>
        <taxon>Vespidae</taxon>
        <taxon>Vespinae</taxon>
        <taxon>Vespula</taxon>
    </lineage>
</organism>
<name>A0A834PBS2_VESPE</name>
<dbReference type="AlphaFoldDB" id="A0A834PBS2"/>